<dbReference type="Pfam" id="PF24681">
    <property type="entry name" value="Kelch_KLHDC2_KLHL20_DRC7"/>
    <property type="match status" value="1"/>
</dbReference>
<dbReference type="SUPFAM" id="SSF50965">
    <property type="entry name" value="Galactose oxidase, central domain"/>
    <property type="match status" value="1"/>
</dbReference>
<feature type="compositionally biased region" description="Basic and acidic residues" evidence="3">
    <location>
        <begin position="374"/>
        <end position="385"/>
    </location>
</feature>
<protein>
    <submittedName>
        <fullName evidence="4">Uncharacterized protein</fullName>
    </submittedName>
</protein>
<dbReference type="SUPFAM" id="SSF117281">
    <property type="entry name" value="Kelch motif"/>
    <property type="match status" value="1"/>
</dbReference>
<dbReference type="OrthoDB" id="5953725at2759"/>
<evidence type="ECO:0000313" key="5">
    <source>
        <dbReference type="Proteomes" id="UP000265618"/>
    </source>
</evidence>
<reference evidence="4 5" key="1">
    <citation type="journal article" date="2018" name="PLoS ONE">
        <title>The draft genome of Kipferlia bialata reveals reductive genome evolution in fornicate parasites.</title>
        <authorList>
            <person name="Tanifuji G."/>
            <person name="Takabayashi S."/>
            <person name="Kume K."/>
            <person name="Takagi M."/>
            <person name="Nakayama T."/>
            <person name="Kamikawa R."/>
            <person name="Inagaki Y."/>
            <person name="Hashimoto T."/>
        </authorList>
    </citation>
    <scope>NUCLEOTIDE SEQUENCE [LARGE SCALE GENOMIC DNA]</scope>
    <source>
        <strain evidence="4">NY0173</strain>
    </source>
</reference>
<dbReference type="Pfam" id="PF01344">
    <property type="entry name" value="Kelch_1"/>
    <property type="match status" value="1"/>
</dbReference>
<name>A0A9K3CXG4_9EUKA</name>
<dbReference type="SMART" id="SM00612">
    <property type="entry name" value="Kelch"/>
    <property type="match status" value="3"/>
</dbReference>
<feature type="region of interest" description="Disordered" evidence="3">
    <location>
        <begin position="364"/>
        <end position="463"/>
    </location>
</feature>
<keyword evidence="5" id="KW-1185">Reference proteome</keyword>
<evidence type="ECO:0000313" key="4">
    <source>
        <dbReference type="EMBL" id="GIQ84025.1"/>
    </source>
</evidence>
<proteinExistence type="predicted"/>
<dbReference type="EMBL" id="BDIP01001278">
    <property type="protein sequence ID" value="GIQ84025.1"/>
    <property type="molecule type" value="Genomic_DNA"/>
</dbReference>
<evidence type="ECO:0000256" key="2">
    <source>
        <dbReference type="ARBA" id="ARBA00022737"/>
    </source>
</evidence>
<dbReference type="Proteomes" id="UP000265618">
    <property type="component" value="Unassembled WGS sequence"/>
</dbReference>
<dbReference type="Gene3D" id="2.120.10.80">
    <property type="entry name" value="Kelch-type beta propeller"/>
    <property type="match status" value="2"/>
</dbReference>
<dbReference type="PANTHER" id="PTHR46093">
    <property type="entry name" value="ACYL-COA-BINDING DOMAIN-CONTAINING PROTEIN 5"/>
    <property type="match status" value="1"/>
</dbReference>
<gene>
    <name evidence="4" type="ORF">KIPB_005446</name>
</gene>
<sequence>MSKVHFGLPGSRIKRPGSLAQGRRASGWYEYQDITPALAGRVHHTCCISGSTMLIYGGRNAEGRSFADVRQLDLSTGEWQEMKGDGPGARYGHCAGVIDNHMYIFGGVGESGEYQNDMWVFSIADQAWTKIEPGMGDVPSPRGFHACTTVGREMLMFGGRCSVDKDLADLWCFNGDRQAWRRISGKNGNNEPESRYGHSLSTVGREVILVGGKSVQGREVQQAVWALNPSSAKWRTLPIQGTHPAARYFHSAAAVGTKLVLFGGRSQSTLFCDLWVLQPGRNAWSRLQQTQSAGKGADDSSPTGRYAHTCAVVRTDHGPRVVVHGGQTDKGASANDVWFLNPSVYLGAPQGGPKAAKGITTLGGITSPAVKAPKKAEKKDKEAKASRLGATSTLATGTEAEAKEEAPRATTPTLTKETLGADAQAEAQPALPPASFEATASSASLPPPSATSHGSQGPMGLSSSLPASALIPLQGQVGALVQSVKQERLSKDRSLQQVRDSVVGVSNQVAKVQREVAALETSLAESAQAERQARERGIEAGADAVKAEVLPAISALEQAVTRNRDSAMSIQTAVSNLPRDSVSTGFVTEYVSEQTQALRERIASLQTTLTTLIKQTQTSLSMHSTETRDALGGQANETEALNEMMTELLNRIDTLEGLNPTLE</sequence>
<keyword evidence="1" id="KW-0880">Kelch repeat</keyword>
<comment type="caution">
    <text evidence="4">The sequence shown here is derived from an EMBL/GenBank/DDBJ whole genome shotgun (WGS) entry which is preliminary data.</text>
</comment>
<accession>A0A9K3CXG4</accession>
<dbReference type="AlphaFoldDB" id="A0A9K3CXG4"/>
<dbReference type="InterPro" id="IPR011043">
    <property type="entry name" value="Gal_Oxase/kelch_b-propeller"/>
</dbReference>
<evidence type="ECO:0000256" key="3">
    <source>
        <dbReference type="SAM" id="MobiDB-lite"/>
    </source>
</evidence>
<organism evidence="4 5">
    <name type="scientific">Kipferlia bialata</name>
    <dbReference type="NCBI Taxonomy" id="797122"/>
    <lineage>
        <taxon>Eukaryota</taxon>
        <taxon>Metamonada</taxon>
        <taxon>Carpediemonas-like organisms</taxon>
        <taxon>Kipferlia</taxon>
    </lineage>
</organism>
<dbReference type="InterPro" id="IPR015915">
    <property type="entry name" value="Kelch-typ_b-propeller"/>
</dbReference>
<dbReference type="PANTHER" id="PTHR46093:SF18">
    <property type="entry name" value="FIBRONECTIN TYPE-III DOMAIN-CONTAINING PROTEIN"/>
    <property type="match status" value="1"/>
</dbReference>
<feature type="non-terminal residue" evidence="4">
    <location>
        <position position="1"/>
    </location>
</feature>
<evidence type="ECO:0000256" key="1">
    <source>
        <dbReference type="ARBA" id="ARBA00022441"/>
    </source>
</evidence>
<dbReference type="InterPro" id="IPR006652">
    <property type="entry name" value="Kelch_1"/>
</dbReference>
<keyword evidence="2" id="KW-0677">Repeat</keyword>